<dbReference type="Proteomes" id="UP000783686">
    <property type="component" value="Unassembled WGS sequence"/>
</dbReference>
<dbReference type="GO" id="GO:0008017">
    <property type="term" value="F:microtubule binding"/>
    <property type="evidence" value="ECO:0007669"/>
    <property type="project" value="TreeGrafter"/>
</dbReference>
<dbReference type="OrthoDB" id="10254988at2759"/>
<name>A0A811L652_9BILA</name>
<dbReference type="PANTHER" id="PTHR18947">
    <property type="entry name" value="HOOK PROTEINS"/>
    <property type="match status" value="1"/>
</dbReference>
<feature type="coiled-coil region" evidence="1">
    <location>
        <begin position="924"/>
        <end position="951"/>
    </location>
</feature>
<feature type="region of interest" description="Disordered" evidence="2">
    <location>
        <begin position="1057"/>
        <end position="1128"/>
    </location>
</feature>
<keyword evidence="4" id="KW-1185">Reference proteome</keyword>
<dbReference type="Proteomes" id="UP000614601">
    <property type="component" value="Unassembled WGS sequence"/>
</dbReference>
<feature type="region of interest" description="Disordered" evidence="2">
    <location>
        <begin position="607"/>
        <end position="626"/>
    </location>
</feature>
<feature type="region of interest" description="Disordered" evidence="2">
    <location>
        <begin position="1170"/>
        <end position="1246"/>
    </location>
</feature>
<dbReference type="GO" id="GO:0005737">
    <property type="term" value="C:cytoplasm"/>
    <property type="evidence" value="ECO:0007669"/>
    <property type="project" value="TreeGrafter"/>
</dbReference>
<dbReference type="Gene3D" id="1.10.287.1490">
    <property type="match status" value="2"/>
</dbReference>
<dbReference type="GO" id="GO:0031122">
    <property type="term" value="P:cytoplasmic microtubule organization"/>
    <property type="evidence" value="ECO:0007669"/>
    <property type="project" value="TreeGrafter"/>
</dbReference>
<feature type="region of interest" description="Disordered" evidence="2">
    <location>
        <begin position="203"/>
        <end position="222"/>
    </location>
</feature>
<accession>A0A811L652</accession>
<evidence type="ECO:0000256" key="1">
    <source>
        <dbReference type="SAM" id="Coils"/>
    </source>
</evidence>
<proteinExistence type="predicted"/>
<feature type="compositionally biased region" description="Basic and acidic residues" evidence="2">
    <location>
        <begin position="1252"/>
        <end position="1270"/>
    </location>
</feature>
<reference evidence="3" key="1">
    <citation type="submission" date="2020-09" db="EMBL/GenBank/DDBJ databases">
        <authorList>
            <person name="Kikuchi T."/>
        </authorList>
    </citation>
    <scope>NUCLEOTIDE SEQUENCE</scope>
    <source>
        <strain evidence="3">SH1</strain>
    </source>
</reference>
<feature type="compositionally biased region" description="Polar residues" evidence="2">
    <location>
        <begin position="611"/>
        <end position="626"/>
    </location>
</feature>
<evidence type="ECO:0000313" key="4">
    <source>
        <dbReference type="Proteomes" id="UP000614601"/>
    </source>
</evidence>
<dbReference type="EMBL" id="CAJFDH010000005">
    <property type="protein sequence ID" value="CAD5224696.1"/>
    <property type="molecule type" value="Genomic_DNA"/>
</dbReference>
<comment type="caution">
    <text evidence="3">The sequence shown here is derived from an EMBL/GenBank/DDBJ whole genome shotgun (WGS) entry which is preliminary data.</text>
</comment>
<feature type="compositionally biased region" description="Polar residues" evidence="2">
    <location>
        <begin position="1074"/>
        <end position="1089"/>
    </location>
</feature>
<gene>
    <name evidence="3" type="ORF">BOKJ2_LOCUS11208</name>
</gene>
<evidence type="ECO:0000256" key="2">
    <source>
        <dbReference type="SAM" id="MobiDB-lite"/>
    </source>
</evidence>
<evidence type="ECO:0008006" key="5">
    <source>
        <dbReference type="Google" id="ProtNLM"/>
    </source>
</evidence>
<sequence>MNEDQFWDSALGRWIRSCTSQTNPVILEKVWRQSQHVGGLIQYEELCDGYFVNVFLELIYPECTVCHLIKYTNRPYSNRLSLLRNFLSNLIQFFKRHEKIPLTLPDVINVSQNSSPERSGHDIQKLLGLLIVATFHTTHKSTTVDQLQQLIANNEQHIKEELETIFNRQEPVIDLNTNPPVIASIAEERHSTTFQLISKMLEDTESDEGSSNSGEFQKCDKTPTIDEYEEKLMDLGHKIKMLEGDKQVLSEELESMDADHSELIKEHKELNKANEKLMETIRDLKDKCQGIPDMEHKLDKAKTVEKDNEKLKAENQRLKMFETENTELKHKINKLQTTIKKHEGVLNGYRKIKPSATALEEALQKKNDKFAEKLKELESEKEEIQVENRNLRHKIEMLNHKIDQMRPSADESFVTAPNISLCDELNDSRRDEEIRELEERNISFEETIKKTREDLEEYERRNKQLKAEIRNIEDQLNRKNNDVEIKEKAILVEINNYKNNIQSKDQKISDQLRLIEEKDQLITKLSNSEVALKSEVKNLERIRKEKEHIESVIQSKNNEIDHTRAEIEDIKDELDRLKKQHSKCDRSKKAVQEELEGLKIQLEASDEQNRQLRTSMSSSKLAQSRLQKMETELLKRDVENEELKSQLKALNEEHQSENKKLQQLQADLTKEKSRLKCVVGQLRAVCSTCSIKEDHIDDNELIEKVGDMLIKGHTNQFKETLALTQQRRAQTEELDVIKKNIINLEKKGADLGNPEKDYVTVIQELDSTKERLKGAQRRETDYIEQIKNIKNAKEDILKQNVEIKKNMSTVTATLVAKEEENRKLTEHLKASERHINKLQMELSDVKSNRDAIQAEYNRLNELYNSVTADFERANCEKNELKRRLGKKDDLIEEKAKMEFYTERTVLEERLKQTNRDLCLKNERLLLCEADVKKLTTELEETKADYTILLRQKNKNDEMLNSIRLSEADHRNKVTLLTGHVKQLKEVINDKNSEIFDIKKQLDHLMNCHSDVYVLSRHGLDDRLNDASQYKRATDSRIKECNNNDNKQKTNLMNRAAKAFLKPKNPRRSKPIEKNSGSNTEDSSIYSADESTLPPLPEPRLEKYRESVQVTPTCSSSDRASGSSPDYDQVQYYSIPTKRPEHSYPMIRSPPPPLAPSSFSRMRNSRISSSVRYPPAYKSHPSLGSIPVTRDDDSLNFSSNGYSTPVGSPLRSRPPPPPYRGRAVGSSPLSKTTFNPLDTSTPKSAERMFNRPVGEGENRLVVRSPEERESKAQSFYDNHDMNNVTKQNELWVGYGCL</sequence>
<feature type="coiled-coil region" evidence="1">
    <location>
        <begin position="727"/>
        <end position="883"/>
    </location>
</feature>
<keyword evidence="1" id="KW-0175">Coiled coil</keyword>
<dbReference type="GO" id="GO:0030705">
    <property type="term" value="P:cytoskeleton-dependent intracellular transport"/>
    <property type="evidence" value="ECO:0007669"/>
    <property type="project" value="TreeGrafter"/>
</dbReference>
<feature type="compositionally biased region" description="Low complexity" evidence="2">
    <location>
        <begin position="1114"/>
        <end position="1123"/>
    </location>
</feature>
<dbReference type="SUPFAM" id="SSF116907">
    <property type="entry name" value="Hook domain"/>
    <property type="match status" value="1"/>
</dbReference>
<feature type="compositionally biased region" description="Polar residues" evidence="2">
    <location>
        <begin position="1226"/>
        <end position="1242"/>
    </location>
</feature>
<dbReference type="PANTHER" id="PTHR18947:SF28">
    <property type="entry name" value="GIRDIN, ISOFORM A"/>
    <property type="match status" value="1"/>
</dbReference>
<dbReference type="GO" id="GO:0051959">
    <property type="term" value="F:dynein light intermediate chain binding"/>
    <property type="evidence" value="ECO:0007669"/>
    <property type="project" value="TreeGrafter"/>
</dbReference>
<feature type="coiled-coil region" evidence="1">
    <location>
        <begin position="225"/>
        <end position="401"/>
    </location>
</feature>
<feature type="coiled-coil region" evidence="1">
    <location>
        <begin position="434"/>
        <end position="489"/>
    </location>
</feature>
<dbReference type="GO" id="GO:0005815">
    <property type="term" value="C:microtubule organizing center"/>
    <property type="evidence" value="ECO:0007669"/>
    <property type="project" value="TreeGrafter"/>
</dbReference>
<protein>
    <recommendedName>
        <fullName evidence="5">HOOK N-terminal domain-containing protein</fullName>
    </recommendedName>
</protein>
<feature type="region of interest" description="Disordered" evidence="2">
    <location>
        <begin position="1252"/>
        <end position="1271"/>
    </location>
</feature>
<organism evidence="3 4">
    <name type="scientific">Bursaphelenchus okinawaensis</name>
    <dbReference type="NCBI Taxonomy" id="465554"/>
    <lineage>
        <taxon>Eukaryota</taxon>
        <taxon>Metazoa</taxon>
        <taxon>Ecdysozoa</taxon>
        <taxon>Nematoda</taxon>
        <taxon>Chromadorea</taxon>
        <taxon>Rhabditida</taxon>
        <taxon>Tylenchina</taxon>
        <taxon>Tylenchomorpha</taxon>
        <taxon>Aphelenchoidea</taxon>
        <taxon>Aphelenchoididae</taxon>
        <taxon>Bursaphelenchus</taxon>
    </lineage>
</organism>
<dbReference type="EMBL" id="CAJFCW020000005">
    <property type="protein sequence ID" value="CAG9120104.1"/>
    <property type="molecule type" value="Genomic_DNA"/>
</dbReference>
<evidence type="ECO:0000313" key="3">
    <source>
        <dbReference type="EMBL" id="CAD5224696.1"/>
    </source>
</evidence>